<name>A0AAP8D3S0_RALSL</name>
<evidence type="ECO:0000313" key="2">
    <source>
        <dbReference type="Proteomes" id="UP000216164"/>
    </source>
</evidence>
<organism evidence="1 2">
    <name type="scientific">Ralstonia solanacearum K60</name>
    <dbReference type="NCBI Taxonomy" id="1091042"/>
    <lineage>
        <taxon>Bacteria</taxon>
        <taxon>Pseudomonadati</taxon>
        <taxon>Pseudomonadota</taxon>
        <taxon>Betaproteobacteria</taxon>
        <taxon>Burkholderiales</taxon>
        <taxon>Burkholderiaceae</taxon>
        <taxon>Ralstonia</taxon>
        <taxon>Ralstonia solanacearum species complex</taxon>
    </lineage>
</organism>
<dbReference type="EMBL" id="NCTK01000001">
    <property type="protein sequence ID" value="OYQ12906.1"/>
    <property type="molecule type" value="Genomic_DNA"/>
</dbReference>
<dbReference type="AlphaFoldDB" id="A0AAP8D3S0"/>
<dbReference type="InterPro" id="IPR006141">
    <property type="entry name" value="Intein_N"/>
</dbReference>
<evidence type="ECO:0000313" key="1">
    <source>
        <dbReference type="EMBL" id="OYQ12906.1"/>
    </source>
</evidence>
<dbReference type="InterPro" id="IPR036844">
    <property type="entry name" value="Hint_dom_sf"/>
</dbReference>
<sequence length="781" mass="83663">MFDALPGLHDSPPGIAARTGLVSALMGALTGDSVEIRGFFTGRGPSWRSIFFSGYQPAPYADAAAGVTGIGASDWSDGATATLCQSIHQLTSEARRNVDRGKADGAVDRFNGLLQQGQRLLNWYGYVFQRNWQAFATPFNAVAGDVSAKSDALAQYRAALTSPAWLGAKRLQLARGQWQNPEWELFHHYVKLLALGDSVGSIDTLIGTMGQQLSIPSTVAAGAWPAYRVWMQRPVEGVRVQIGHDDFDGPAGGGILRSTTFMPPPPPRGFSFPVTIKEGHSKNFLSDGDGRRYRYDPPSSCFRAGTPVLMAEGSPRAIETLRPGDCIATPAGPRAVALVSNALRGDRQFYALNGGAVSFTASHPFVNAANPGGASEPGNPPYLYAVRPSSLGQVVPTLSRFGVAELGPGVTLLGWRDGGAEPIPVTSVDAVAAPADPTELVYDVIVASEAAEPFQYIVADGERHYVVAAEMPLVDRVPLATRALIDVVRAAQTVLHQDYLQLERADFNEVIKRFADAAASTILTQAIRQMPPVATAALPAEPDVDQNVDSVLASLTGGGGAAAYDWVVGKTYEAAAMLLGDQIDAAIRLGYRRFDVDYQPGHPMAALAVSLHDVSFHEWAAPPQDVRVSVAPVRRGVTFDPPVLAEREDGPPAPFVRHIDTITYATDLSGTDGSTGIDFEVRFDRDAAPRYLATGHVLLPPDGPYRSYRARMRDLDGKPVGTLTFDIRPLTAELLRQERVAANFYTPDRAEAFAGELGPAMGSAFRDLLASLWETRTTATV</sequence>
<comment type="caution">
    <text evidence="1">The sequence shown here is derived from an EMBL/GenBank/DDBJ whole genome shotgun (WGS) entry which is preliminary data.</text>
</comment>
<accession>A0AAP8D3S0</accession>
<evidence type="ECO:0008006" key="3">
    <source>
        <dbReference type="Google" id="ProtNLM"/>
    </source>
</evidence>
<reference evidence="1 2" key="1">
    <citation type="submission" date="2017-04" db="EMBL/GenBank/DDBJ databases">
        <title>Genome Announcement: Closed genomes of Ralstonia solanacearum strains K60, UW551, and UW700.</title>
        <authorList>
            <person name="Hayes M."/>
            <person name="Macintyre A.M."/>
            <person name="Allen C."/>
        </authorList>
    </citation>
    <scope>NUCLEOTIDE SEQUENCE [LARGE SCALE GENOMIC DNA]</scope>
    <source>
        <strain evidence="1 2">UW25</strain>
    </source>
</reference>
<dbReference type="SUPFAM" id="SSF51294">
    <property type="entry name" value="Hedgehog/intein (Hint) domain"/>
    <property type="match status" value="1"/>
</dbReference>
<dbReference type="PROSITE" id="PS50817">
    <property type="entry name" value="INTEIN_N_TER"/>
    <property type="match status" value="1"/>
</dbReference>
<gene>
    <name evidence="1" type="ORF">B7R77_06330</name>
</gene>
<protein>
    <recommendedName>
        <fullName evidence="3">Vint domain-containing protein</fullName>
    </recommendedName>
</protein>
<dbReference type="Proteomes" id="UP000216164">
    <property type="component" value="Unassembled WGS sequence"/>
</dbReference>
<proteinExistence type="predicted"/>
<dbReference type="GO" id="GO:0016539">
    <property type="term" value="P:intein-mediated protein splicing"/>
    <property type="evidence" value="ECO:0007669"/>
    <property type="project" value="InterPro"/>
</dbReference>
<dbReference type="Gene3D" id="2.170.16.10">
    <property type="entry name" value="Hedgehog/Intein (Hint) domain"/>
    <property type="match status" value="1"/>
</dbReference>